<dbReference type="EMBL" id="JBEFKJ010000008">
    <property type="protein sequence ID" value="KAL2045057.1"/>
    <property type="molecule type" value="Genomic_DNA"/>
</dbReference>
<comment type="caution">
    <text evidence="3">The sequence shown here is derived from an EMBL/GenBank/DDBJ whole genome shotgun (WGS) entry which is preliminary data.</text>
</comment>
<protein>
    <recommendedName>
        <fullName evidence="2">RING-type domain-containing protein</fullName>
    </recommendedName>
</protein>
<dbReference type="Gene3D" id="3.30.40.10">
    <property type="entry name" value="Zinc/RING finger domain, C3HC4 (zinc finger)"/>
    <property type="match status" value="1"/>
</dbReference>
<keyword evidence="1" id="KW-0479">Metal-binding</keyword>
<gene>
    <name evidence="3" type="ORF">N7G274_002832</name>
</gene>
<evidence type="ECO:0000313" key="4">
    <source>
        <dbReference type="Proteomes" id="UP001590950"/>
    </source>
</evidence>
<keyword evidence="1" id="KW-0863">Zinc-finger</keyword>
<accession>A0ABR4AGY6</accession>
<dbReference type="InterPro" id="IPR013083">
    <property type="entry name" value="Znf_RING/FYVE/PHD"/>
</dbReference>
<evidence type="ECO:0000313" key="3">
    <source>
        <dbReference type="EMBL" id="KAL2045057.1"/>
    </source>
</evidence>
<evidence type="ECO:0000259" key="2">
    <source>
        <dbReference type="PROSITE" id="PS50089"/>
    </source>
</evidence>
<dbReference type="SUPFAM" id="SSF57850">
    <property type="entry name" value="RING/U-box"/>
    <property type="match status" value="1"/>
</dbReference>
<sequence>MAEQFLAHLPRVNRGILPKKSECMICRFEYGTTFSESGIIEHAIWLPCHHHVGSECIKYWLSPSKEGRNNCPYCRAEFFPATARPYMEHAIMEDEYTTTQNELSNETARWILIMRRLSQYGYTRVEAGNGGDGTWRYDNNIGVLMHTQGFLNTIRETVARQSLSGFGPPRVFSSLAEMEIYVTGYSSAIQTLELREAVLYRDFQTAGVPLPQRTSDVWWMPSDEESYEALFQHLDRLGAFKGFENSRYVTFPNRELWAVFRKEGKVWQSTYDPINDPENRNAGTWFAF</sequence>
<evidence type="ECO:0000256" key="1">
    <source>
        <dbReference type="PROSITE-ProRule" id="PRU00175"/>
    </source>
</evidence>
<dbReference type="InterPro" id="IPR001841">
    <property type="entry name" value="Znf_RING"/>
</dbReference>
<dbReference type="PROSITE" id="PS50089">
    <property type="entry name" value="ZF_RING_2"/>
    <property type="match status" value="1"/>
</dbReference>
<reference evidence="3 4" key="1">
    <citation type="submission" date="2024-09" db="EMBL/GenBank/DDBJ databases">
        <title>Rethinking Asexuality: The Enigmatic Case of Functional Sexual Genes in Lepraria (Stereocaulaceae).</title>
        <authorList>
            <person name="Doellman M."/>
            <person name="Sun Y."/>
            <person name="Barcenas-Pena A."/>
            <person name="Lumbsch H.T."/>
            <person name="Grewe F."/>
        </authorList>
    </citation>
    <scope>NUCLEOTIDE SEQUENCE [LARGE SCALE GENOMIC DNA]</scope>
    <source>
        <strain evidence="3 4">Mercado 3170</strain>
    </source>
</reference>
<proteinExistence type="predicted"/>
<keyword evidence="1" id="KW-0862">Zinc</keyword>
<keyword evidence="4" id="KW-1185">Reference proteome</keyword>
<name>A0ABR4AGY6_9LECA</name>
<dbReference type="Proteomes" id="UP001590950">
    <property type="component" value="Unassembled WGS sequence"/>
</dbReference>
<feature type="domain" description="RING-type" evidence="2">
    <location>
        <begin position="23"/>
        <end position="75"/>
    </location>
</feature>
<organism evidence="3 4">
    <name type="scientific">Stereocaulon virgatum</name>
    <dbReference type="NCBI Taxonomy" id="373712"/>
    <lineage>
        <taxon>Eukaryota</taxon>
        <taxon>Fungi</taxon>
        <taxon>Dikarya</taxon>
        <taxon>Ascomycota</taxon>
        <taxon>Pezizomycotina</taxon>
        <taxon>Lecanoromycetes</taxon>
        <taxon>OSLEUM clade</taxon>
        <taxon>Lecanoromycetidae</taxon>
        <taxon>Lecanorales</taxon>
        <taxon>Lecanorineae</taxon>
        <taxon>Stereocaulaceae</taxon>
        <taxon>Stereocaulon</taxon>
    </lineage>
</organism>